<dbReference type="EMBL" id="JASBNA010000029">
    <property type="protein sequence ID" value="KAK7683838.1"/>
    <property type="molecule type" value="Genomic_DNA"/>
</dbReference>
<evidence type="ECO:0008006" key="4">
    <source>
        <dbReference type="Google" id="ProtNLM"/>
    </source>
</evidence>
<protein>
    <recommendedName>
        <fullName evidence="4">Antifreeze protein</fullName>
    </recommendedName>
</protein>
<evidence type="ECO:0000256" key="1">
    <source>
        <dbReference type="SAM" id="SignalP"/>
    </source>
</evidence>
<gene>
    <name evidence="2" type="ORF">QCA50_013214</name>
</gene>
<dbReference type="AlphaFoldDB" id="A0AAW0G1P5"/>
<organism evidence="2 3">
    <name type="scientific">Cerrena zonata</name>
    <dbReference type="NCBI Taxonomy" id="2478898"/>
    <lineage>
        <taxon>Eukaryota</taxon>
        <taxon>Fungi</taxon>
        <taxon>Dikarya</taxon>
        <taxon>Basidiomycota</taxon>
        <taxon>Agaricomycotina</taxon>
        <taxon>Agaricomycetes</taxon>
        <taxon>Polyporales</taxon>
        <taxon>Cerrenaceae</taxon>
        <taxon>Cerrena</taxon>
    </lineage>
</organism>
<sequence>MHFNVFAILALAASAYGVTLKARQAIPCAEVTLMGAAPVDSCTVTAAGESCTATEAPIALPGGAGTLTIGTCS</sequence>
<feature type="chain" id="PRO_5043553008" description="Antifreeze protein" evidence="1">
    <location>
        <begin position="18"/>
        <end position="73"/>
    </location>
</feature>
<comment type="caution">
    <text evidence="2">The sequence shown here is derived from an EMBL/GenBank/DDBJ whole genome shotgun (WGS) entry which is preliminary data.</text>
</comment>
<evidence type="ECO:0000313" key="2">
    <source>
        <dbReference type="EMBL" id="KAK7683838.1"/>
    </source>
</evidence>
<feature type="signal peptide" evidence="1">
    <location>
        <begin position="1"/>
        <end position="17"/>
    </location>
</feature>
<accession>A0AAW0G1P5</accession>
<dbReference type="Proteomes" id="UP001385951">
    <property type="component" value="Unassembled WGS sequence"/>
</dbReference>
<name>A0AAW0G1P5_9APHY</name>
<keyword evidence="3" id="KW-1185">Reference proteome</keyword>
<evidence type="ECO:0000313" key="3">
    <source>
        <dbReference type="Proteomes" id="UP001385951"/>
    </source>
</evidence>
<keyword evidence="1" id="KW-0732">Signal</keyword>
<proteinExistence type="predicted"/>
<reference evidence="2 3" key="1">
    <citation type="submission" date="2022-09" db="EMBL/GenBank/DDBJ databases">
        <authorList>
            <person name="Palmer J.M."/>
        </authorList>
    </citation>
    <scope>NUCLEOTIDE SEQUENCE [LARGE SCALE GENOMIC DNA]</scope>
    <source>
        <strain evidence="2 3">DSM 7382</strain>
    </source>
</reference>